<evidence type="ECO:0000256" key="2">
    <source>
        <dbReference type="ARBA" id="ARBA00022679"/>
    </source>
</evidence>
<dbReference type="GO" id="GO:0005737">
    <property type="term" value="C:cytoplasm"/>
    <property type="evidence" value="ECO:0007669"/>
    <property type="project" value="UniProtKB-ARBA"/>
</dbReference>
<comment type="caution">
    <text evidence="5">The sequence shown here is derived from an EMBL/GenBank/DDBJ whole genome shotgun (WGS) entry which is preliminary data.</text>
</comment>
<dbReference type="GO" id="GO:0004601">
    <property type="term" value="F:peroxidase activity"/>
    <property type="evidence" value="ECO:0007669"/>
    <property type="project" value="UniProtKB-ARBA"/>
</dbReference>
<reference evidence="5 6" key="1">
    <citation type="submission" date="2020-04" db="EMBL/GenBank/DDBJ databases">
        <title>Rhizobium sp. S-51 isolated from soil.</title>
        <authorList>
            <person name="Dahal R.H."/>
        </authorList>
    </citation>
    <scope>NUCLEOTIDE SEQUENCE [LARGE SCALE GENOMIC DNA]</scope>
    <source>
        <strain evidence="5 6">S-51</strain>
    </source>
</reference>
<dbReference type="PANTHER" id="PTHR44051:SF9">
    <property type="entry name" value="GLUTATHIONE S-TRANSFERASE 1"/>
    <property type="match status" value="1"/>
</dbReference>
<organism evidence="5 6">
    <name type="scientific">Rhizobium terricola</name>
    <dbReference type="NCBI Taxonomy" id="2728849"/>
    <lineage>
        <taxon>Bacteria</taxon>
        <taxon>Pseudomonadati</taxon>
        <taxon>Pseudomonadota</taxon>
        <taxon>Alphaproteobacteria</taxon>
        <taxon>Hyphomicrobiales</taxon>
        <taxon>Rhizobiaceae</taxon>
        <taxon>Rhizobium/Agrobacterium group</taxon>
        <taxon>Rhizobium</taxon>
    </lineage>
</organism>
<dbReference type="SFLD" id="SFLDG01150">
    <property type="entry name" value="Main.1:_Beta-like"/>
    <property type="match status" value="1"/>
</dbReference>
<dbReference type="SFLD" id="SFLDS00019">
    <property type="entry name" value="Glutathione_Transferase_(cytos"/>
    <property type="match status" value="1"/>
</dbReference>
<name>A0A7Y0AT55_9HYPH</name>
<evidence type="ECO:0000313" key="5">
    <source>
        <dbReference type="EMBL" id="NML73041.1"/>
    </source>
</evidence>
<dbReference type="FunFam" id="3.40.30.10:FF:000156">
    <property type="entry name" value="Glutathione S-transferase 1"/>
    <property type="match status" value="1"/>
</dbReference>
<keyword evidence="2 5" id="KW-0808">Transferase</keyword>
<dbReference type="Gene3D" id="3.40.30.10">
    <property type="entry name" value="Glutaredoxin"/>
    <property type="match status" value="1"/>
</dbReference>
<dbReference type="CDD" id="cd03046">
    <property type="entry name" value="GST_N_GTT1_like"/>
    <property type="match status" value="1"/>
</dbReference>
<dbReference type="PANTHER" id="PTHR44051">
    <property type="entry name" value="GLUTATHIONE S-TRANSFERASE-RELATED"/>
    <property type="match status" value="1"/>
</dbReference>
<keyword evidence="6" id="KW-1185">Reference proteome</keyword>
<dbReference type="Proteomes" id="UP000541470">
    <property type="component" value="Unassembled WGS sequence"/>
</dbReference>
<dbReference type="GO" id="GO:0004364">
    <property type="term" value="F:glutathione transferase activity"/>
    <property type="evidence" value="ECO:0007669"/>
    <property type="project" value="UniProtKB-EC"/>
</dbReference>
<accession>A0A7Y0AT55</accession>
<dbReference type="InterPro" id="IPR036249">
    <property type="entry name" value="Thioredoxin-like_sf"/>
</dbReference>
<proteinExistence type="predicted"/>
<dbReference type="AlphaFoldDB" id="A0A7Y0AT55"/>
<dbReference type="SUPFAM" id="SSF47616">
    <property type="entry name" value="GST C-terminal domain-like"/>
    <property type="match status" value="1"/>
</dbReference>
<protein>
    <recommendedName>
        <fullName evidence="1">glutathione transferase</fullName>
        <ecNumber evidence="1">2.5.1.18</ecNumber>
    </recommendedName>
</protein>
<feature type="domain" description="GST N-terminal" evidence="4">
    <location>
        <begin position="1"/>
        <end position="80"/>
    </location>
</feature>
<evidence type="ECO:0000313" key="6">
    <source>
        <dbReference type="Proteomes" id="UP000541470"/>
    </source>
</evidence>
<dbReference type="CDD" id="cd03189">
    <property type="entry name" value="GST_C_GTT1_like"/>
    <property type="match status" value="1"/>
</dbReference>
<evidence type="ECO:0000259" key="4">
    <source>
        <dbReference type="PROSITE" id="PS50404"/>
    </source>
</evidence>
<dbReference type="InterPro" id="IPR004045">
    <property type="entry name" value="Glutathione_S-Trfase_N"/>
</dbReference>
<comment type="catalytic activity">
    <reaction evidence="3">
        <text>RX + glutathione = an S-substituted glutathione + a halide anion + H(+)</text>
        <dbReference type="Rhea" id="RHEA:16437"/>
        <dbReference type="ChEBI" id="CHEBI:15378"/>
        <dbReference type="ChEBI" id="CHEBI:16042"/>
        <dbReference type="ChEBI" id="CHEBI:17792"/>
        <dbReference type="ChEBI" id="CHEBI:57925"/>
        <dbReference type="ChEBI" id="CHEBI:90779"/>
        <dbReference type="EC" id="2.5.1.18"/>
    </reaction>
</comment>
<dbReference type="InterPro" id="IPR036282">
    <property type="entry name" value="Glutathione-S-Trfase_C_sf"/>
</dbReference>
<dbReference type="EMBL" id="JABBGK010000001">
    <property type="protein sequence ID" value="NML73041.1"/>
    <property type="molecule type" value="Genomic_DNA"/>
</dbReference>
<dbReference type="PROSITE" id="PS50404">
    <property type="entry name" value="GST_NTER"/>
    <property type="match status" value="1"/>
</dbReference>
<dbReference type="SFLD" id="SFLDG00358">
    <property type="entry name" value="Main_(cytGST)"/>
    <property type="match status" value="1"/>
</dbReference>
<gene>
    <name evidence="5" type="ORF">HHL25_02765</name>
</gene>
<dbReference type="Gene3D" id="1.20.1050.10">
    <property type="match status" value="1"/>
</dbReference>
<dbReference type="SUPFAM" id="SSF52833">
    <property type="entry name" value="Thioredoxin-like"/>
    <property type="match status" value="1"/>
</dbReference>
<dbReference type="InterPro" id="IPR040079">
    <property type="entry name" value="Glutathione_S-Trfase"/>
</dbReference>
<evidence type="ECO:0000256" key="3">
    <source>
        <dbReference type="ARBA" id="ARBA00047960"/>
    </source>
</evidence>
<dbReference type="Pfam" id="PF02798">
    <property type="entry name" value="GST_N"/>
    <property type="match status" value="1"/>
</dbReference>
<evidence type="ECO:0000256" key="1">
    <source>
        <dbReference type="ARBA" id="ARBA00012452"/>
    </source>
</evidence>
<dbReference type="RefSeq" id="WP_169587036.1">
    <property type="nucleotide sequence ID" value="NZ_JABBGK010000001.1"/>
</dbReference>
<sequence length="224" mass="24414">MIVVHYLENSRAHRILWLLEELGLSYEVVEYRRGADMRAPKSLKAIHPLGKSPVIVDDDTVIAESGAIIEYLLDTYGGDFLRPEAGTEARRRYTYFLHYAEGSAMPLLVMKVVFSKLPGQVPFLIRPFASLISAAAAKRFIDPQLKDHVALWETTLASGGYFAGPAFSAADIAMSFPVEAALSGAQAGEAGSDAGIRRFLNAIRARPAYQRALARGGAYSYASS</sequence>
<dbReference type="EC" id="2.5.1.18" evidence="1"/>